<dbReference type="InterPro" id="IPR015927">
    <property type="entry name" value="Peptidase_S24_S26A/B/C"/>
</dbReference>
<gene>
    <name evidence="2" type="ORF">GIW56_22995</name>
</gene>
<organism evidence="2 3">
    <name type="scientific">Pseudomonas gessardii</name>
    <dbReference type="NCBI Taxonomy" id="78544"/>
    <lineage>
        <taxon>Bacteria</taxon>
        <taxon>Pseudomonadati</taxon>
        <taxon>Pseudomonadota</taxon>
        <taxon>Gammaproteobacteria</taxon>
        <taxon>Pseudomonadales</taxon>
        <taxon>Pseudomonadaceae</taxon>
        <taxon>Pseudomonas</taxon>
    </lineage>
</organism>
<accession>A0ABS9FBI0</accession>
<dbReference type="RefSeq" id="WP_236310153.1">
    <property type="nucleotide sequence ID" value="NZ_WKED01000055.1"/>
</dbReference>
<dbReference type="InterPro" id="IPR001387">
    <property type="entry name" value="Cro/C1-type_HTH"/>
</dbReference>
<dbReference type="InterPro" id="IPR039418">
    <property type="entry name" value="LexA-like"/>
</dbReference>
<protein>
    <submittedName>
        <fullName evidence="2">Helix-turn-helix domain-containing protein</fullName>
    </submittedName>
</protein>
<evidence type="ECO:0000313" key="3">
    <source>
        <dbReference type="Proteomes" id="UP000814003"/>
    </source>
</evidence>
<dbReference type="Pfam" id="PF01381">
    <property type="entry name" value="HTH_3"/>
    <property type="match status" value="1"/>
</dbReference>
<dbReference type="InterPro" id="IPR036286">
    <property type="entry name" value="LexA/Signal_pep-like_sf"/>
</dbReference>
<dbReference type="CDD" id="cd00093">
    <property type="entry name" value="HTH_XRE"/>
    <property type="match status" value="1"/>
</dbReference>
<dbReference type="CDD" id="cd06529">
    <property type="entry name" value="S24_LexA-like"/>
    <property type="match status" value="1"/>
</dbReference>
<dbReference type="SUPFAM" id="SSF51306">
    <property type="entry name" value="LexA/Signal peptidase"/>
    <property type="match status" value="1"/>
</dbReference>
<dbReference type="InterPro" id="IPR010982">
    <property type="entry name" value="Lambda_DNA-bd_dom_sf"/>
</dbReference>
<dbReference type="PROSITE" id="PS50943">
    <property type="entry name" value="HTH_CROC1"/>
    <property type="match status" value="1"/>
</dbReference>
<dbReference type="Pfam" id="PF00717">
    <property type="entry name" value="Peptidase_S24"/>
    <property type="match status" value="1"/>
</dbReference>
<dbReference type="SMART" id="SM00530">
    <property type="entry name" value="HTH_XRE"/>
    <property type="match status" value="1"/>
</dbReference>
<name>A0ABS9FBI0_9PSED</name>
<dbReference type="Gene3D" id="2.10.109.10">
    <property type="entry name" value="Umud Fragment, subunit A"/>
    <property type="match status" value="1"/>
</dbReference>
<dbReference type="EMBL" id="WKED01000055">
    <property type="protein sequence ID" value="MCF5109701.1"/>
    <property type="molecule type" value="Genomic_DNA"/>
</dbReference>
<dbReference type="Proteomes" id="UP000814003">
    <property type="component" value="Unassembled WGS sequence"/>
</dbReference>
<keyword evidence="3" id="KW-1185">Reference proteome</keyword>
<evidence type="ECO:0000313" key="2">
    <source>
        <dbReference type="EMBL" id="MCF5109701.1"/>
    </source>
</evidence>
<dbReference type="Gene3D" id="1.10.260.40">
    <property type="entry name" value="lambda repressor-like DNA-binding domains"/>
    <property type="match status" value="1"/>
</dbReference>
<sequence>MMKDKFTIGDAIHRRRQARGWSLQRTCDESGGALYPSFLSAVEKGTSMPSVSIAAALAVAFDTTVDALLEESSNPGLSLAPAESAKRVPVVPWAMAVEWAGNPDPKRLPNGTPWILPPENPPGAMFALVVPDDSMHAMSGPAFPIGSTIFVNPKRTPEPNDFVVGYISTPANMTFKRLIQNGDQRYLRALNPQFPMVQIDGEFTAIGVVSAMLMVIEKGLIR</sequence>
<reference evidence="2 3" key="1">
    <citation type="submission" date="2019-11" db="EMBL/GenBank/DDBJ databases">
        <title>Epiphytic Pseudomonas syringae from cherry orchards.</title>
        <authorList>
            <person name="Hulin M.T."/>
        </authorList>
    </citation>
    <scope>NUCLEOTIDE SEQUENCE [LARGE SCALE GENOMIC DNA]</scope>
    <source>
        <strain evidence="2 3">PA-6-5B</strain>
    </source>
</reference>
<feature type="domain" description="HTH cro/C1-type" evidence="1">
    <location>
        <begin position="12"/>
        <end position="68"/>
    </location>
</feature>
<evidence type="ECO:0000259" key="1">
    <source>
        <dbReference type="PROSITE" id="PS50943"/>
    </source>
</evidence>
<comment type="caution">
    <text evidence="2">The sequence shown here is derived from an EMBL/GenBank/DDBJ whole genome shotgun (WGS) entry which is preliminary data.</text>
</comment>
<dbReference type="SUPFAM" id="SSF47413">
    <property type="entry name" value="lambda repressor-like DNA-binding domains"/>
    <property type="match status" value="1"/>
</dbReference>
<proteinExistence type="predicted"/>